<evidence type="ECO:0000313" key="3">
    <source>
        <dbReference type="Proteomes" id="UP000326611"/>
    </source>
</evidence>
<name>A0A5E7RC10_PSEFL</name>
<organism evidence="2 3">
    <name type="scientific">Pseudomonas fluorescens</name>
    <dbReference type="NCBI Taxonomy" id="294"/>
    <lineage>
        <taxon>Bacteria</taxon>
        <taxon>Pseudomonadati</taxon>
        <taxon>Pseudomonadota</taxon>
        <taxon>Gammaproteobacteria</taxon>
        <taxon>Pseudomonadales</taxon>
        <taxon>Pseudomonadaceae</taxon>
        <taxon>Pseudomonas</taxon>
    </lineage>
</organism>
<accession>A0A5E7RC10</accession>
<keyword evidence="1" id="KW-0472">Membrane</keyword>
<dbReference type="AlphaFoldDB" id="A0A5E7RC10"/>
<keyword evidence="1" id="KW-0812">Transmembrane</keyword>
<evidence type="ECO:0000313" key="2">
    <source>
        <dbReference type="EMBL" id="VVP70977.1"/>
    </source>
</evidence>
<protein>
    <submittedName>
        <fullName evidence="2">Uncharacterized protein</fullName>
    </submittedName>
</protein>
<evidence type="ECO:0000256" key="1">
    <source>
        <dbReference type="SAM" id="Phobius"/>
    </source>
</evidence>
<reference evidence="2 3" key="1">
    <citation type="submission" date="2019-09" db="EMBL/GenBank/DDBJ databases">
        <authorList>
            <person name="Chandra G."/>
            <person name="Truman W A."/>
        </authorList>
    </citation>
    <scope>NUCLEOTIDE SEQUENCE [LARGE SCALE GENOMIC DNA]</scope>
    <source>
        <strain evidence="2">PS918</strain>
    </source>
</reference>
<proteinExistence type="predicted"/>
<sequence>MLSWDMTAVYRWLSGVTYKEVSMKQLLRIFVAVFIFASILVGCMIALLLLILMVRFSPLLIAVVLACWIYRWLQSRIDQPSQWTT</sequence>
<dbReference type="Proteomes" id="UP000326611">
    <property type="component" value="Unassembled WGS sequence"/>
</dbReference>
<gene>
    <name evidence="2" type="ORF">PS918_01104</name>
</gene>
<feature type="transmembrane region" description="Helical" evidence="1">
    <location>
        <begin position="56"/>
        <end position="73"/>
    </location>
</feature>
<feature type="transmembrane region" description="Helical" evidence="1">
    <location>
        <begin position="29"/>
        <end position="50"/>
    </location>
</feature>
<keyword evidence="1" id="KW-1133">Transmembrane helix</keyword>
<dbReference type="EMBL" id="CABVIY010000002">
    <property type="protein sequence ID" value="VVP70977.1"/>
    <property type="molecule type" value="Genomic_DNA"/>
</dbReference>